<comment type="caution">
    <text evidence="5">The sequence shown here is derived from an EMBL/GenBank/DDBJ whole genome shotgun (WGS) entry which is preliminary data.</text>
</comment>
<name>A0ABW2BX22_9PSEU</name>
<dbReference type="RefSeq" id="WP_345399945.1">
    <property type="nucleotide sequence ID" value="NZ_BAABLA010000096.1"/>
</dbReference>
<dbReference type="SUPFAM" id="SSF48498">
    <property type="entry name" value="Tetracyclin repressor-like, C-terminal domain"/>
    <property type="match status" value="1"/>
</dbReference>
<accession>A0ABW2BX22</accession>
<evidence type="ECO:0000256" key="3">
    <source>
        <dbReference type="SAM" id="MobiDB-lite"/>
    </source>
</evidence>
<feature type="region of interest" description="Disordered" evidence="3">
    <location>
        <begin position="1"/>
        <end position="25"/>
    </location>
</feature>
<sequence>MDVSPGGGDDVPQTRRTYRGMSAEERQAERRKQLLAAGLELFGTRGITATRVDDICAEAGLTKRYFYENFSSLDELLLAVVEDVLADLTARVVPVIASSGWRNPRPMLSTFIGAMLDDPRLVRLLVIETHSGALVRQRHQFIERAIDVWLEAAPDRDRDPSLLQTQRLLAHAYAGAVGEVAVAWASGRITMSAEEIIDHLERIFRRIAPQAG</sequence>
<organism evidence="5 6">
    <name type="scientific">Haloechinothrix salitolerans</name>
    <dbReference type="NCBI Taxonomy" id="926830"/>
    <lineage>
        <taxon>Bacteria</taxon>
        <taxon>Bacillati</taxon>
        <taxon>Actinomycetota</taxon>
        <taxon>Actinomycetes</taxon>
        <taxon>Pseudonocardiales</taxon>
        <taxon>Pseudonocardiaceae</taxon>
        <taxon>Haloechinothrix</taxon>
    </lineage>
</organism>
<dbReference type="Gene3D" id="1.10.357.10">
    <property type="entry name" value="Tetracycline Repressor, domain 2"/>
    <property type="match status" value="1"/>
</dbReference>
<dbReference type="Proteomes" id="UP001596337">
    <property type="component" value="Unassembled WGS sequence"/>
</dbReference>
<gene>
    <name evidence="5" type="ORF">ACFQGD_10580</name>
</gene>
<dbReference type="PANTHER" id="PTHR30055">
    <property type="entry name" value="HTH-TYPE TRANSCRIPTIONAL REGULATOR RUTR"/>
    <property type="match status" value="1"/>
</dbReference>
<evidence type="ECO:0000259" key="4">
    <source>
        <dbReference type="PROSITE" id="PS50977"/>
    </source>
</evidence>
<feature type="domain" description="HTH tetR-type" evidence="4">
    <location>
        <begin position="28"/>
        <end position="88"/>
    </location>
</feature>
<protein>
    <submittedName>
        <fullName evidence="5">TetR/AcrR family transcriptional regulator</fullName>
    </submittedName>
</protein>
<dbReference type="PROSITE" id="PS50977">
    <property type="entry name" value="HTH_TETR_2"/>
    <property type="match status" value="1"/>
</dbReference>
<keyword evidence="1 2" id="KW-0238">DNA-binding</keyword>
<dbReference type="InterPro" id="IPR009057">
    <property type="entry name" value="Homeodomain-like_sf"/>
</dbReference>
<dbReference type="Pfam" id="PF00440">
    <property type="entry name" value="TetR_N"/>
    <property type="match status" value="1"/>
</dbReference>
<reference evidence="6" key="1">
    <citation type="journal article" date="2019" name="Int. J. Syst. Evol. Microbiol.">
        <title>The Global Catalogue of Microorganisms (GCM) 10K type strain sequencing project: providing services to taxonomists for standard genome sequencing and annotation.</title>
        <authorList>
            <consortium name="The Broad Institute Genomics Platform"/>
            <consortium name="The Broad Institute Genome Sequencing Center for Infectious Disease"/>
            <person name="Wu L."/>
            <person name="Ma J."/>
        </authorList>
    </citation>
    <scope>NUCLEOTIDE SEQUENCE [LARGE SCALE GENOMIC DNA]</scope>
    <source>
        <strain evidence="6">KCTC 32255</strain>
    </source>
</reference>
<dbReference type="PRINTS" id="PR00455">
    <property type="entry name" value="HTHTETR"/>
</dbReference>
<keyword evidence="6" id="KW-1185">Reference proteome</keyword>
<dbReference type="EMBL" id="JBHSXX010000001">
    <property type="protein sequence ID" value="MFC6867596.1"/>
    <property type="molecule type" value="Genomic_DNA"/>
</dbReference>
<proteinExistence type="predicted"/>
<dbReference type="PANTHER" id="PTHR30055:SF226">
    <property type="entry name" value="HTH-TYPE TRANSCRIPTIONAL REGULATOR PKSA"/>
    <property type="match status" value="1"/>
</dbReference>
<evidence type="ECO:0000256" key="1">
    <source>
        <dbReference type="ARBA" id="ARBA00023125"/>
    </source>
</evidence>
<dbReference type="InterPro" id="IPR036271">
    <property type="entry name" value="Tet_transcr_reg_TetR-rel_C_sf"/>
</dbReference>
<evidence type="ECO:0000313" key="6">
    <source>
        <dbReference type="Proteomes" id="UP001596337"/>
    </source>
</evidence>
<dbReference type="SUPFAM" id="SSF46689">
    <property type="entry name" value="Homeodomain-like"/>
    <property type="match status" value="1"/>
</dbReference>
<feature type="DNA-binding region" description="H-T-H motif" evidence="2">
    <location>
        <begin position="51"/>
        <end position="70"/>
    </location>
</feature>
<evidence type="ECO:0000256" key="2">
    <source>
        <dbReference type="PROSITE-ProRule" id="PRU00335"/>
    </source>
</evidence>
<evidence type="ECO:0000313" key="5">
    <source>
        <dbReference type="EMBL" id="MFC6867596.1"/>
    </source>
</evidence>
<dbReference type="InterPro" id="IPR001647">
    <property type="entry name" value="HTH_TetR"/>
</dbReference>
<dbReference type="InterPro" id="IPR050109">
    <property type="entry name" value="HTH-type_TetR-like_transc_reg"/>
</dbReference>